<sequence>MAIVALVFVAGALAYYALRAALNIFRRAGKAHEPLAQDGLPVYPHLEPFWGLDLSLAMWRDYTRGRLAEGMRLRHARCGATFKTRALFGAECIYTIDPDNIRDVTTFQFSRFQKSAWVDEASKHIGHGVLMNEGAAWRRSRALLKPIFARTTLDELALVEPHVQRLAAVIRARRGQTVDFLELATRFSLDVVTEFLFDGSVDSLAAGAGAGAGAGAATPGASTDEGSEFLDMVKAFEPACGLFIAVGALAWLKLAPSYRTLLAVVGGMKAFFKRRLDLLREKQRYMYAYGGGGGGGGGADDEQQQRRKSSTSLFRMLEQEGLSVDDMQAELQNIFFASFDTTTALLANLVHVLARRPDIQAKLRDEMAPLRGTPPTKQDISAMPYLRGVLYEGLRLYTPVASHSRQAAVDTTLPRGGGPDGQSPVAVRAGTSVVWSVYALNRSPAHYGDDWAAFRPERWAGVRGGGAASSAAPHFMPFGSGPRSCIGQQMAQTEISYVLVRLLQAFGTLASRDQRPFREAEAVSFYNAHGTLVEMY</sequence>
<comment type="caution">
    <text evidence="14">The sequence shown here is derived from an EMBL/GenBank/DDBJ whole genome shotgun (WGS) entry which is preliminary data.</text>
</comment>
<keyword evidence="10 13" id="KW-0503">Monooxygenase</keyword>
<dbReference type="EMBL" id="SPUK01000009">
    <property type="protein sequence ID" value="TQV94640.1"/>
    <property type="molecule type" value="Genomic_DNA"/>
</dbReference>
<dbReference type="Proteomes" id="UP000315783">
    <property type="component" value="Unassembled WGS sequence"/>
</dbReference>
<evidence type="ECO:0000256" key="10">
    <source>
        <dbReference type="ARBA" id="ARBA00023033"/>
    </source>
</evidence>
<dbReference type="SUPFAM" id="SSF48264">
    <property type="entry name" value="Cytochrome P450"/>
    <property type="match status" value="1"/>
</dbReference>
<comment type="subcellular location">
    <subcellularLocation>
        <location evidence="2">Membrane</location>
        <topology evidence="2">Single-pass membrane protein</topology>
    </subcellularLocation>
</comment>
<evidence type="ECO:0000313" key="14">
    <source>
        <dbReference type="EMBL" id="TQV94640.1"/>
    </source>
</evidence>
<comment type="similarity">
    <text evidence="3 13">Belongs to the cytochrome P450 family.</text>
</comment>
<evidence type="ECO:0000256" key="9">
    <source>
        <dbReference type="ARBA" id="ARBA00023004"/>
    </source>
</evidence>
<dbReference type="GO" id="GO:0004497">
    <property type="term" value="F:monooxygenase activity"/>
    <property type="evidence" value="ECO:0007669"/>
    <property type="project" value="UniProtKB-KW"/>
</dbReference>
<dbReference type="InterPro" id="IPR001128">
    <property type="entry name" value="Cyt_P450"/>
</dbReference>
<dbReference type="GO" id="GO:0016020">
    <property type="term" value="C:membrane"/>
    <property type="evidence" value="ECO:0007669"/>
    <property type="project" value="UniProtKB-SubCell"/>
</dbReference>
<dbReference type="InterPro" id="IPR017972">
    <property type="entry name" value="Cyt_P450_CS"/>
</dbReference>
<keyword evidence="7" id="KW-1133">Transmembrane helix</keyword>
<evidence type="ECO:0000256" key="5">
    <source>
        <dbReference type="ARBA" id="ARBA00022692"/>
    </source>
</evidence>
<keyword evidence="4 12" id="KW-0349">Heme</keyword>
<keyword evidence="5" id="KW-0812">Transmembrane</keyword>
<evidence type="ECO:0000256" key="13">
    <source>
        <dbReference type="RuleBase" id="RU000461"/>
    </source>
</evidence>
<evidence type="ECO:0000256" key="4">
    <source>
        <dbReference type="ARBA" id="ARBA00022617"/>
    </source>
</evidence>
<name>A0A545UYS6_9HYPO</name>
<protein>
    <submittedName>
        <fullName evidence="14">Cytochrome P450</fullName>
    </submittedName>
</protein>
<dbReference type="InterPro" id="IPR002401">
    <property type="entry name" value="Cyt_P450_E_grp-I"/>
</dbReference>
<dbReference type="GO" id="GO:0020037">
    <property type="term" value="F:heme binding"/>
    <property type="evidence" value="ECO:0007669"/>
    <property type="project" value="InterPro"/>
</dbReference>
<feature type="binding site" description="axial binding residue" evidence="12">
    <location>
        <position position="485"/>
    </location>
    <ligand>
        <name>heme</name>
        <dbReference type="ChEBI" id="CHEBI:30413"/>
    </ligand>
    <ligandPart>
        <name>Fe</name>
        <dbReference type="ChEBI" id="CHEBI:18248"/>
    </ligandPart>
</feature>
<dbReference type="OrthoDB" id="1470350at2759"/>
<dbReference type="InterPro" id="IPR047146">
    <property type="entry name" value="Cyt_P450_E_CYP52_fungi"/>
</dbReference>
<dbReference type="PANTHER" id="PTHR24287">
    <property type="entry name" value="P450, PUTATIVE (EUROFUNG)-RELATED"/>
    <property type="match status" value="1"/>
</dbReference>
<keyword evidence="11" id="KW-0472">Membrane</keyword>
<evidence type="ECO:0000256" key="12">
    <source>
        <dbReference type="PIRSR" id="PIRSR602401-1"/>
    </source>
</evidence>
<accession>A0A545UYS6</accession>
<evidence type="ECO:0000256" key="2">
    <source>
        <dbReference type="ARBA" id="ARBA00004167"/>
    </source>
</evidence>
<dbReference type="GO" id="GO:0005506">
    <property type="term" value="F:iron ion binding"/>
    <property type="evidence" value="ECO:0007669"/>
    <property type="project" value="InterPro"/>
</dbReference>
<dbReference type="InterPro" id="IPR036396">
    <property type="entry name" value="Cyt_P450_sf"/>
</dbReference>
<evidence type="ECO:0000256" key="1">
    <source>
        <dbReference type="ARBA" id="ARBA00001971"/>
    </source>
</evidence>
<gene>
    <name evidence="14" type="ORF">IF1G_06651</name>
</gene>
<dbReference type="PROSITE" id="PS00086">
    <property type="entry name" value="CYTOCHROME_P450"/>
    <property type="match status" value="1"/>
</dbReference>
<evidence type="ECO:0000256" key="6">
    <source>
        <dbReference type="ARBA" id="ARBA00022723"/>
    </source>
</evidence>
<proteinExistence type="inferred from homology"/>
<dbReference type="PRINTS" id="PR00463">
    <property type="entry name" value="EP450I"/>
</dbReference>
<organism evidence="14 15">
    <name type="scientific">Cordyceps javanica</name>
    <dbReference type="NCBI Taxonomy" id="43265"/>
    <lineage>
        <taxon>Eukaryota</taxon>
        <taxon>Fungi</taxon>
        <taxon>Dikarya</taxon>
        <taxon>Ascomycota</taxon>
        <taxon>Pezizomycotina</taxon>
        <taxon>Sordariomycetes</taxon>
        <taxon>Hypocreomycetidae</taxon>
        <taxon>Hypocreales</taxon>
        <taxon>Cordycipitaceae</taxon>
        <taxon>Cordyceps</taxon>
    </lineage>
</organism>
<dbReference type="PRINTS" id="PR00385">
    <property type="entry name" value="P450"/>
</dbReference>
<evidence type="ECO:0000256" key="8">
    <source>
        <dbReference type="ARBA" id="ARBA00023002"/>
    </source>
</evidence>
<reference evidence="14 15" key="1">
    <citation type="journal article" date="2019" name="Appl. Microbiol. Biotechnol.">
        <title>Genome sequence of Isaria javanica and comparative genome analysis insights into family S53 peptidase evolution in fungal entomopathogens.</title>
        <authorList>
            <person name="Lin R."/>
            <person name="Zhang X."/>
            <person name="Xin B."/>
            <person name="Zou M."/>
            <person name="Gao Y."/>
            <person name="Qin F."/>
            <person name="Hu Q."/>
            <person name="Xie B."/>
            <person name="Cheng X."/>
        </authorList>
    </citation>
    <scope>NUCLEOTIDE SEQUENCE [LARGE SCALE GENOMIC DNA]</scope>
    <source>
        <strain evidence="14 15">IJ1G</strain>
    </source>
</reference>
<keyword evidence="9 12" id="KW-0408">Iron</keyword>
<evidence type="ECO:0000313" key="15">
    <source>
        <dbReference type="Proteomes" id="UP000315783"/>
    </source>
</evidence>
<keyword evidence="15" id="KW-1185">Reference proteome</keyword>
<keyword evidence="8 13" id="KW-0560">Oxidoreductase</keyword>
<dbReference type="PANTHER" id="PTHR24287:SF1">
    <property type="entry name" value="P450, PUTATIVE (EUROFUNG)-RELATED"/>
    <property type="match status" value="1"/>
</dbReference>
<dbReference type="Gene3D" id="1.10.630.10">
    <property type="entry name" value="Cytochrome P450"/>
    <property type="match status" value="1"/>
</dbReference>
<dbReference type="AlphaFoldDB" id="A0A545UYS6"/>
<evidence type="ECO:0000256" key="11">
    <source>
        <dbReference type="ARBA" id="ARBA00023136"/>
    </source>
</evidence>
<comment type="cofactor">
    <cofactor evidence="1 12">
        <name>heme</name>
        <dbReference type="ChEBI" id="CHEBI:30413"/>
    </cofactor>
</comment>
<evidence type="ECO:0000256" key="3">
    <source>
        <dbReference type="ARBA" id="ARBA00010617"/>
    </source>
</evidence>
<dbReference type="GO" id="GO:0016705">
    <property type="term" value="F:oxidoreductase activity, acting on paired donors, with incorporation or reduction of molecular oxygen"/>
    <property type="evidence" value="ECO:0007669"/>
    <property type="project" value="InterPro"/>
</dbReference>
<keyword evidence="6 12" id="KW-0479">Metal-binding</keyword>
<dbReference type="STRING" id="43265.A0A545UYS6"/>
<evidence type="ECO:0000256" key="7">
    <source>
        <dbReference type="ARBA" id="ARBA00022989"/>
    </source>
</evidence>
<dbReference type="Pfam" id="PF00067">
    <property type="entry name" value="p450"/>
    <property type="match status" value="1"/>
</dbReference>